<keyword evidence="1" id="KW-1133">Transmembrane helix</keyword>
<accession>A0ABV7UPU4</accession>
<protein>
    <submittedName>
        <fullName evidence="2">PilW family protein</fullName>
    </submittedName>
</protein>
<gene>
    <name evidence="2" type="ORF">ACFOM9_02610</name>
</gene>
<sequence>MSTQAIPSRRMAGFGLIELMIAMVLGLLVLGAAFAVFQSNQRTYGANEGLNRMQESARVAYEMMSRDIRATGSSACSNEARVMGTDQTSLDFRQPIGGDATTLTLTSADDLSYRVSNATASSVTLTEDNPVASDIFKADDIVMVCNAAMTGFVEVASTAGRVVTFKTSLEFDPSDTTNAAAGSISIARMRSSRWYVAPNPRGGSSLFVSRFNGAGEEVAEGVQGLAMMFHQTSGGTPEAYQATPTDWAYVNAVRMTLQLNSQQQIDNAALTRNAATVIGIRSRTP</sequence>
<keyword evidence="3" id="KW-1185">Reference proteome</keyword>
<dbReference type="EMBL" id="JBHRYF010000001">
    <property type="protein sequence ID" value="MFC3658971.1"/>
    <property type="molecule type" value="Genomic_DNA"/>
</dbReference>
<feature type="transmembrane region" description="Helical" evidence="1">
    <location>
        <begin position="12"/>
        <end position="37"/>
    </location>
</feature>
<name>A0ABV7UPU4_9GAMM</name>
<keyword evidence="1" id="KW-0812">Transmembrane</keyword>
<dbReference type="Proteomes" id="UP001595724">
    <property type="component" value="Unassembled WGS sequence"/>
</dbReference>
<dbReference type="InterPro" id="IPR012902">
    <property type="entry name" value="N_methyl_site"/>
</dbReference>
<evidence type="ECO:0000313" key="2">
    <source>
        <dbReference type="EMBL" id="MFC3658971.1"/>
    </source>
</evidence>
<proteinExistence type="predicted"/>
<organism evidence="2 3">
    <name type="scientific">Luteimonas notoginsengisoli</name>
    <dbReference type="NCBI Taxonomy" id="1578200"/>
    <lineage>
        <taxon>Bacteria</taxon>
        <taxon>Pseudomonadati</taxon>
        <taxon>Pseudomonadota</taxon>
        <taxon>Gammaproteobacteria</taxon>
        <taxon>Lysobacterales</taxon>
        <taxon>Lysobacteraceae</taxon>
        <taxon>Luteimonas</taxon>
    </lineage>
</organism>
<dbReference type="Pfam" id="PF07963">
    <property type="entry name" value="N_methyl"/>
    <property type="match status" value="1"/>
</dbReference>
<dbReference type="RefSeq" id="WP_386705899.1">
    <property type="nucleotide sequence ID" value="NZ_JBHRYF010000001.1"/>
</dbReference>
<reference evidence="3" key="1">
    <citation type="journal article" date="2019" name="Int. J. Syst. Evol. Microbiol.">
        <title>The Global Catalogue of Microorganisms (GCM) 10K type strain sequencing project: providing services to taxonomists for standard genome sequencing and annotation.</title>
        <authorList>
            <consortium name="The Broad Institute Genomics Platform"/>
            <consortium name="The Broad Institute Genome Sequencing Center for Infectious Disease"/>
            <person name="Wu L."/>
            <person name="Ma J."/>
        </authorList>
    </citation>
    <scope>NUCLEOTIDE SEQUENCE [LARGE SCALE GENOMIC DNA]</scope>
    <source>
        <strain evidence="3">KCTC 42211</strain>
    </source>
</reference>
<evidence type="ECO:0000313" key="3">
    <source>
        <dbReference type="Proteomes" id="UP001595724"/>
    </source>
</evidence>
<evidence type="ECO:0000256" key="1">
    <source>
        <dbReference type="SAM" id="Phobius"/>
    </source>
</evidence>
<comment type="caution">
    <text evidence="2">The sequence shown here is derived from an EMBL/GenBank/DDBJ whole genome shotgun (WGS) entry which is preliminary data.</text>
</comment>
<keyword evidence="1" id="KW-0472">Membrane</keyword>